<dbReference type="STRING" id="53406.SAMN05421553_3861"/>
<proteinExistence type="predicted"/>
<protein>
    <submittedName>
        <fullName evidence="1">Uncharacterized protein</fullName>
    </submittedName>
</protein>
<dbReference type="AlphaFoldDB" id="A0A1H5FG75"/>
<sequence length="40" mass="4502">MSPMRKAAPLFLAPSWRFCTAKAISDVRNHPWRFIGSPSA</sequence>
<dbReference type="Proteomes" id="UP000242849">
    <property type="component" value="Unassembled WGS sequence"/>
</dbReference>
<reference evidence="2" key="1">
    <citation type="submission" date="2016-10" db="EMBL/GenBank/DDBJ databases">
        <authorList>
            <person name="Varghese N."/>
            <person name="Submissions S."/>
        </authorList>
    </citation>
    <scope>NUCLEOTIDE SEQUENCE [LARGE SCALE GENOMIC DNA]</scope>
    <source>
        <strain evidence="2">DSM 12111</strain>
    </source>
</reference>
<gene>
    <name evidence="1" type="ORF">SAMN05421553_3861</name>
</gene>
<accession>A0A1H5FG75</accession>
<evidence type="ECO:0000313" key="1">
    <source>
        <dbReference type="EMBL" id="SEE02362.1"/>
    </source>
</evidence>
<evidence type="ECO:0000313" key="2">
    <source>
        <dbReference type="Proteomes" id="UP000242849"/>
    </source>
</evidence>
<keyword evidence="2" id="KW-1185">Reference proteome</keyword>
<name>A0A1H5FG75_PSEAG</name>
<dbReference type="EMBL" id="FNSC01000001">
    <property type="protein sequence ID" value="SEE02362.1"/>
    <property type="molecule type" value="Genomic_DNA"/>
</dbReference>
<organism evidence="1 2">
    <name type="scientific">Pseudomonas anguilliseptica</name>
    <dbReference type="NCBI Taxonomy" id="53406"/>
    <lineage>
        <taxon>Bacteria</taxon>
        <taxon>Pseudomonadati</taxon>
        <taxon>Pseudomonadota</taxon>
        <taxon>Gammaproteobacteria</taxon>
        <taxon>Pseudomonadales</taxon>
        <taxon>Pseudomonadaceae</taxon>
        <taxon>Pseudomonas</taxon>
    </lineage>
</organism>